<protein>
    <submittedName>
        <fullName evidence="1">Uncharacterized protein</fullName>
    </submittedName>
</protein>
<name>A0A8J8GEZ8_9BACI</name>
<evidence type="ECO:0000313" key="1">
    <source>
        <dbReference type="EMBL" id="NSL51050.1"/>
    </source>
</evidence>
<gene>
    <name evidence="1" type="ORF">HR057_04620</name>
</gene>
<comment type="caution">
    <text evidence="1">The sequence shown here is derived from an EMBL/GenBank/DDBJ whole genome shotgun (WGS) entry which is preliminary data.</text>
</comment>
<evidence type="ECO:0000313" key="2">
    <source>
        <dbReference type="Proteomes" id="UP000625804"/>
    </source>
</evidence>
<dbReference type="EMBL" id="JABTTE010000004">
    <property type="protein sequence ID" value="NSL51050.1"/>
    <property type="molecule type" value="Genomic_DNA"/>
</dbReference>
<organism evidence="1 2">
    <name type="scientific">Calidifontibacillus erzurumensis</name>
    <dbReference type="NCBI Taxonomy" id="2741433"/>
    <lineage>
        <taxon>Bacteria</taxon>
        <taxon>Bacillati</taxon>
        <taxon>Bacillota</taxon>
        <taxon>Bacilli</taxon>
        <taxon>Bacillales</taxon>
        <taxon>Bacillaceae</taxon>
        <taxon>Calidifontibacillus/Schinkia group</taxon>
        <taxon>Calidifontibacillus</taxon>
    </lineage>
</organism>
<accession>A0A8J8GEZ8</accession>
<proteinExistence type="predicted"/>
<keyword evidence="2" id="KW-1185">Reference proteome</keyword>
<sequence>MERELVEKITKLVLERLGVEEFSTIKPLSAGEIKEWESFHRDKLVYENCCNSNYKYTVPLSETELNEWVKISEGNPYKSEFNSCNGMVTKKVKFSKYI</sequence>
<dbReference type="AlphaFoldDB" id="A0A8J8GEZ8"/>
<dbReference type="RefSeq" id="WP_173730258.1">
    <property type="nucleotide sequence ID" value="NZ_JABTTE010000004.1"/>
</dbReference>
<dbReference type="Proteomes" id="UP000625804">
    <property type="component" value="Unassembled WGS sequence"/>
</dbReference>
<reference evidence="1" key="1">
    <citation type="submission" date="2020-06" db="EMBL/GenBank/DDBJ databases">
        <title>A novel thermopfilic bacterium from Erzurum, Turkey.</title>
        <authorList>
            <person name="Adiguzel A."/>
            <person name="Ay H."/>
            <person name="Baltaci M.O."/>
        </authorList>
    </citation>
    <scope>NUCLEOTIDE SEQUENCE</scope>
    <source>
        <strain evidence="1">P2</strain>
    </source>
</reference>